<evidence type="ECO:0000256" key="1">
    <source>
        <dbReference type="SAM" id="Phobius"/>
    </source>
</evidence>
<keyword evidence="1" id="KW-0472">Membrane</keyword>
<proteinExistence type="predicted"/>
<sequence length="159" mass="18282">MSVPMDFGGFRCPDLAGLVVEVLWFLTTLTILFHDFEETEMGGPVAEVLWFLTTLTTLFEDFGETEMVSMIFDARGTIVHPQFTFVESFEVESDMDWPSSSRNCQVFSKTLRGVYLRVLMVEINGILSFLLNSSTVIVFMDGEMLLIFYFWCIEQLCEF</sequence>
<evidence type="ECO:0000313" key="3">
    <source>
        <dbReference type="Proteomes" id="UP001141806"/>
    </source>
</evidence>
<accession>A0A9Q0JTQ4</accession>
<dbReference type="EMBL" id="JAMYWD010000012">
    <property type="protein sequence ID" value="KAJ4951212.1"/>
    <property type="molecule type" value="Genomic_DNA"/>
</dbReference>
<reference evidence="2" key="1">
    <citation type="journal article" date="2023" name="Plant J.">
        <title>The genome of the king protea, Protea cynaroides.</title>
        <authorList>
            <person name="Chang J."/>
            <person name="Duong T.A."/>
            <person name="Schoeman C."/>
            <person name="Ma X."/>
            <person name="Roodt D."/>
            <person name="Barker N."/>
            <person name="Li Z."/>
            <person name="Van de Peer Y."/>
            <person name="Mizrachi E."/>
        </authorList>
    </citation>
    <scope>NUCLEOTIDE SEQUENCE</scope>
    <source>
        <tissue evidence="2">Young leaves</tissue>
    </source>
</reference>
<feature type="transmembrane region" description="Helical" evidence="1">
    <location>
        <begin position="15"/>
        <end position="33"/>
    </location>
</feature>
<protein>
    <submittedName>
        <fullName evidence="2">Uncharacterized protein</fullName>
    </submittedName>
</protein>
<dbReference type="AlphaFoldDB" id="A0A9Q0JTQ4"/>
<keyword evidence="3" id="KW-1185">Reference proteome</keyword>
<feature type="transmembrane region" description="Helical" evidence="1">
    <location>
        <begin position="126"/>
        <end position="151"/>
    </location>
</feature>
<comment type="caution">
    <text evidence="2">The sequence shown here is derived from an EMBL/GenBank/DDBJ whole genome shotgun (WGS) entry which is preliminary data.</text>
</comment>
<dbReference type="Proteomes" id="UP001141806">
    <property type="component" value="Unassembled WGS sequence"/>
</dbReference>
<organism evidence="2 3">
    <name type="scientific">Protea cynaroides</name>
    <dbReference type="NCBI Taxonomy" id="273540"/>
    <lineage>
        <taxon>Eukaryota</taxon>
        <taxon>Viridiplantae</taxon>
        <taxon>Streptophyta</taxon>
        <taxon>Embryophyta</taxon>
        <taxon>Tracheophyta</taxon>
        <taxon>Spermatophyta</taxon>
        <taxon>Magnoliopsida</taxon>
        <taxon>Proteales</taxon>
        <taxon>Proteaceae</taxon>
        <taxon>Protea</taxon>
    </lineage>
</organism>
<evidence type="ECO:0000313" key="2">
    <source>
        <dbReference type="EMBL" id="KAJ4951212.1"/>
    </source>
</evidence>
<gene>
    <name evidence="2" type="ORF">NE237_028044</name>
</gene>
<keyword evidence="1" id="KW-1133">Transmembrane helix</keyword>
<name>A0A9Q0JTQ4_9MAGN</name>
<keyword evidence="1" id="KW-0812">Transmembrane</keyword>